<dbReference type="Proteomes" id="UP000198460">
    <property type="component" value="Unassembled WGS sequence"/>
</dbReference>
<reference evidence="1 2" key="1">
    <citation type="submission" date="2017-04" db="EMBL/GenBank/DDBJ databases">
        <authorList>
            <person name="Afonso C.L."/>
            <person name="Miller P.J."/>
            <person name="Scott M.A."/>
            <person name="Spackman E."/>
            <person name="Goraichik I."/>
            <person name="Dimitrov K.M."/>
            <person name="Suarez D.L."/>
            <person name="Swayne D.E."/>
        </authorList>
    </citation>
    <scope>NUCLEOTIDE SEQUENCE [LARGE SCALE GENOMIC DNA]</scope>
    <source>
        <strain evidence="1">LMG 28154</strain>
    </source>
</reference>
<evidence type="ECO:0000313" key="1">
    <source>
        <dbReference type="EMBL" id="SMG02844.1"/>
    </source>
</evidence>
<dbReference type="AlphaFoldDB" id="A0A238HBP9"/>
<evidence type="ECO:0000313" key="2">
    <source>
        <dbReference type="Proteomes" id="UP000198460"/>
    </source>
</evidence>
<accession>A0A238HBP9</accession>
<proteinExistence type="predicted"/>
<protein>
    <submittedName>
        <fullName evidence="1">Uncharacterized protein</fullName>
    </submittedName>
</protein>
<gene>
    <name evidence="1" type="ORF">BSIN_4121</name>
</gene>
<sequence>MIRASVPVMQALHRDALRLHLPLRLSSHGHEVFSHYE</sequence>
<dbReference type="EMBL" id="FXAN01000111">
    <property type="protein sequence ID" value="SMG02844.1"/>
    <property type="molecule type" value="Genomic_DNA"/>
</dbReference>
<organism evidence="1 2">
    <name type="scientific">Burkholderia singularis</name>
    <dbReference type="NCBI Taxonomy" id="1503053"/>
    <lineage>
        <taxon>Bacteria</taxon>
        <taxon>Pseudomonadati</taxon>
        <taxon>Pseudomonadota</taxon>
        <taxon>Betaproteobacteria</taxon>
        <taxon>Burkholderiales</taxon>
        <taxon>Burkholderiaceae</taxon>
        <taxon>Burkholderia</taxon>
        <taxon>pseudomallei group</taxon>
    </lineage>
</organism>
<name>A0A238HBP9_9BURK</name>